<evidence type="ECO:0000313" key="4">
    <source>
        <dbReference type="Proteomes" id="UP001280581"/>
    </source>
</evidence>
<reference evidence="3 4" key="1">
    <citation type="submission" date="2021-02" db="EMBL/GenBank/DDBJ databases">
        <title>Genome assembly of Pseudopithomyces chartarum.</title>
        <authorList>
            <person name="Jauregui R."/>
            <person name="Singh J."/>
            <person name="Voisey C."/>
        </authorList>
    </citation>
    <scope>NUCLEOTIDE SEQUENCE [LARGE SCALE GENOMIC DNA]</scope>
    <source>
        <strain evidence="3 4">AGR01</strain>
    </source>
</reference>
<dbReference type="PROSITE" id="PS00028">
    <property type="entry name" value="ZINC_FINGER_C2H2_1"/>
    <property type="match status" value="2"/>
</dbReference>
<dbReference type="SMART" id="SM00355">
    <property type="entry name" value="ZnF_C2H2"/>
    <property type="match status" value="2"/>
</dbReference>
<feature type="non-terminal residue" evidence="3">
    <location>
        <position position="1"/>
    </location>
</feature>
<protein>
    <recommendedName>
        <fullName evidence="2">C2H2-type domain-containing protein</fullName>
    </recommendedName>
</protein>
<dbReference type="InterPro" id="IPR036236">
    <property type="entry name" value="Znf_C2H2_sf"/>
</dbReference>
<keyword evidence="1" id="KW-0862">Zinc</keyword>
<keyword evidence="1" id="KW-0479">Metal-binding</keyword>
<dbReference type="PROSITE" id="PS50157">
    <property type="entry name" value="ZINC_FINGER_C2H2_2"/>
    <property type="match status" value="1"/>
</dbReference>
<keyword evidence="1" id="KW-0863">Zinc-finger</keyword>
<accession>A0AAN6RDD6</accession>
<dbReference type="InterPro" id="IPR013087">
    <property type="entry name" value="Znf_C2H2_type"/>
</dbReference>
<proteinExistence type="predicted"/>
<dbReference type="Pfam" id="PF00096">
    <property type="entry name" value="zf-C2H2"/>
    <property type="match status" value="1"/>
</dbReference>
<dbReference type="AlphaFoldDB" id="A0AAN6RDD6"/>
<evidence type="ECO:0000259" key="2">
    <source>
        <dbReference type="PROSITE" id="PS50157"/>
    </source>
</evidence>
<name>A0AAN6RDD6_9PLEO</name>
<dbReference type="Gene3D" id="3.30.160.60">
    <property type="entry name" value="Classic Zinc Finger"/>
    <property type="match status" value="2"/>
</dbReference>
<organism evidence="3 4">
    <name type="scientific">Pseudopithomyces chartarum</name>
    <dbReference type="NCBI Taxonomy" id="1892770"/>
    <lineage>
        <taxon>Eukaryota</taxon>
        <taxon>Fungi</taxon>
        <taxon>Dikarya</taxon>
        <taxon>Ascomycota</taxon>
        <taxon>Pezizomycotina</taxon>
        <taxon>Dothideomycetes</taxon>
        <taxon>Pleosporomycetidae</taxon>
        <taxon>Pleosporales</taxon>
        <taxon>Massarineae</taxon>
        <taxon>Didymosphaeriaceae</taxon>
        <taxon>Pseudopithomyces</taxon>
    </lineage>
</organism>
<dbReference type="SUPFAM" id="SSF57667">
    <property type="entry name" value="beta-beta-alpha zinc fingers"/>
    <property type="match status" value="1"/>
</dbReference>
<gene>
    <name evidence="3" type="ORF">GRF29_185g1013653</name>
</gene>
<dbReference type="Proteomes" id="UP001280581">
    <property type="component" value="Unassembled WGS sequence"/>
</dbReference>
<sequence>PDDASAPVFGNYPLQANQHPLAGSTFNVSSLANDLSVGIPQPIPDHPFQFTFETGVPSSASVSAANIESSTWIDEIPNFDLGLQGIESTSQYPWIDFQVNNFAIHEIQQPIPQAQYPRIAPAVPELAARTQATLQPTVAAPDAPGSRVTCNVPGCGETFGRPAEFRRHKQTFHGEKKFRCMVDSCDYSYGRLDKVREHMARMHDIHLQVQKSRRSALLR</sequence>
<dbReference type="GO" id="GO:0008270">
    <property type="term" value="F:zinc ion binding"/>
    <property type="evidence" value="ECO:0007669"/>
    <property type="project" value="UniProtKB-KW"/>
</dbReference>
<keyword evidence="4" id="KW-1185">Reference proteome</keyword>
<evidence type="ECO:0000256" key="1">
    <source>
        <dbReference type="PROSITE-ProRule" id="PRU00042"/>
    </source>
</evidence>
<dbReference type="EMBL" id="WVTA01000016">
    <property type="protein sequence ID" value="KAK3201471.1"/>
    <property type="molecule type" value="Genomic_DNA"/>
</dbReference>
<evidence type="ECO:0000313" key="3">
    <source>
        <dbReference type="EMBL" id="KAK3201471.1"/>
    </source>
</evidence>
<feature type="domain" description="C2H2-type" evidence="2">
    <location>
        <begin position="148"/>
        <end position="178"/>
    </location>
</feature>
<comment type="caution">
    <text evidence="3">The sequence shown here is derived from an EMBL/GenBank/DDBJ whole genome shotgun (WGS) entry which is preliminary data.</text>
</comment>